<reference evidence="4 5" key="1">
    <citation type="submission" date="2023-08" db="EMBL/GenBank/DDBJ databases">
        <authorList>
            <person name="Folkvardsen B D."/>
            <person name="Norman A."/>
        </authorList>
    </citation>
    <scope>NUCLEOTIDE SEQUENCE [LARGE SCALE GENOMIC DNA]</scope>
    <source>
        <strain evidence="4 5">Mu0050</strain>
    </source>
</reference>
<dbReference type="PROSITE" id="PS51257">
    <property type="entry name" value="PROKAR_LIPOPROTEIN"/>
    <property type="match status" value="1"/>
</dbReference>
<proteinExistence type="predicted"/>
<feature type="compositionally biased region" description="Low complexity" evidence="2">
    <location>
        <begin position="154"/>
        <end position="163"/>
    </location>
</feature>
<dbReference type="RefSeq" id="WP_316513380.1">
    <property type="nucleotide sequence ID" value="NZ_OY726395.1"/>
</dbReference>
<protein>
    <submittedName>
        <fullName evidence="4">Alpha/beta hydrolase fold domain-containing protein</fullName>
    </submittedName>
</protein>
<keyword evidence="1 4" id="KW-0378">Hydrolase</keyword>
<keyword evidence="5" id="KW-1185">Reference proteome</keyword>
<dbReference type="InterPro" id="IPR029058">
    <property type="entry name" value="AB_hydrolase_fold"/>
</dbReference>
<dbReference type="Proteomes" id="UP001190466">
    <property type="component" value="Chromosome"/>
</dbReference>
<organism evidence="4 5">
    <name type="scientific">[Mycobacterium] wendilense</name>
    <dbReference type="NCBI Taxonomy" id="3064284"/>
    <lineage>
        <taxon>Bacteria</taxon>
        <taxon>Bacillati</taxon>
        <taxon>Actinomycetota</taxon>
        <taxon>Actinomycetes</taxon>
        <taxon>Mycobacteriales</taxon>
        <taxon>Mycobacteriaceae</taxon>
        <taxon>Mycolicibacter</taxon>
    </lineage>
</organism>
<dbReference type="PANTHER" id="PTHR48081">
    <property type="entry name" value="AB HYDROLASE SUPERFAMILY PROTEIN C4A8.06C"/>
    <property type="match status" value="1"/>
</dbReference>
<dbReference type="Pfam" id="PF07859">
    <property type="entry name" value="Abhydrolase_3"/>
    <property type="match status" value="1"/>
</dbReference>
<dbReference type="SUPFAM" id="SSF53474">
    <property type="entry name" value="alpha/beta-Hydrolases"/>
    <property type="match status" value="1"/>
</dbReference>
<dbReference type="PANTHER" id="PTHR48081:SF8">
    <property type="entry name" value="ALPHA_BETA HYDROLASE FOLD-3 DOMAIN-CONTAINING PROTEIN-RELATED"/>
    <property type="match status" value="1"/>
</dbReference>
<dbReference type="GO" id="GO:0016787">
    <property type="term" value="F:hydrolase activity"/>
    <property type="evidence" value="ECO:0007669"/>
    <property type="project" value="UniProtKB-KW"/>
</dbReference>
<evidence type="ECO:0000256" key="1">
    <source>
        <dbReference type="ARBA" id="ARBA00022801"/>
    </source>
</evidence>
<feature type="compositionally biased region" description="Basic and acidic residues" evidence="2">
    <location>
        <begin position="86"/>
        <end position="102"/>
    </location>
</feature>
<gene>
    <name evidence="4" type="ORF">MU0050_004916</name>
</gene>
<sequence length="678" mass="71289">MPLLSARAANVRFGALVVAVGVGTALTTGLGCGIAAADNGSGDGDSGASSRSADTDSSSTQGSGAAAADDRSDQTRAPRRGPASRGESDVQRPRLGAKLREVRREVGGARTVDRVDERLRASVRKALDDAAGRIKELAPPPRSGWSPHRPEDVAQPGGDADAAPAERPRPQWKRGSFKSRLGTGLFEGTDQDAQPAPLSSLEVRGSAPRQLRSPDVAQPRQPEVSEISESVTAGLRSSPLQSVINLPVQRITEAVVAAPSESVPARSAPLLTRVFDAVFRSSASGPVPAAPASTPLGWAALAFARREFDPAQRVPSLTGIAPAAQVFESAQTVTAPVAIAPGIVVSPDLYPHTAVTGKPSFFDEITNVGLSIMRSISEVVGFNISYELSALMSSDKPPWFTTLGLDVDQSEYTFTDETGDETTWKVWEIASQNPSDEYVVAVHGGALVNQPNMIQWLDYAAMARETGATVVVPIFPMVTPEEGGNAQTIVGPMADFIAGYVAEHDAENVSVYADSSGGMIAMLAVQKLVRDCQLAGDCATALPSRMVLISPALGGADFMNDPNTQLVNDPVSMPVEPGEGPDWQGDLPDDSPLWDPTNGSAAGLPPTAMYLGTRDMLTPTALLFAQRMLDEGSEVQVVLGMGQIHNWAMGGLPANSQAPLYRQDIYRQLGLLEGAQTT</sequence>
<dbReference type="InterPro" id="IPR013094">
    <property type="entry name" value="AB_hydrolase_3"/>
</dbReference>
<dbReference type="Gene3D" id="3.40.50.1820">
    <property type="entry name" value="alpha/beta hydrolase"/>
    <property type="match status" value="1"/>
</dbReference>
<feature type="region of interest" description="Disordered" evidence="2">
    <location>
        <begin position="40"/>
        <end position="102"/>
    </location>
</feature>
<accession>A0ABN9PA87</accession>
<feature type="compositionally biased region" description="Low complexity" evidence="2">
    <location>
        <begin position="40"/>
        <end position="67"/>
    </location>
</feature>
<dbReference type="EMBL" id="OY726395">
    <property type="protein sequence ID" value="CAJ1587647.1"/>
    <property type="molecule type" value="Genomic_DNA"/>
</dbReference>
<evidence type="ECO:0000313" key="5">
    <source>
        <dbReference type="Proteomes" id="UP001190466"/>
    </source>
</evidence>
<evidence type="ECO:0000313" key="4">
    <source>
        <dbReference type="EMBL" id="CAJ1587647.1"/>
    </source>
</evidence>
<feature type="domain" description="Alpha/beta hydrolase fold-3" evidence="3">
    <location>
        <begin position="439"/>
        <end position="648"/>
    </location>
</feature>
<feature type="region of interest" description="Disordered" evidence="2">
    <location>
        <begin position="131"/>
        <end position="232"/>
    </location>
</feature>
<evidence type="ECO:0000256" key="2">
    <source>
        <dbReference type="SAM" id="MobiDB-lite"/>
    </source>
</evidence>
<name>A0ABN9PA87_9MYCO</name>
<dbReference type="InterPro" id="IPR050300">
    <property type="entry name" value="GDXG_lipolytic_enzyme"/>
</dbReference>
<evidence type="ECO:0000259" key="3">
    <source>
        <dbReference type="Pfam" id="PF07859"/>
    </source>
</evidence>